<dbReference type="RefSeq" id="WP_084347375.1">
    <property type="nucleotide sequence ID" value="NZ_CP066701.1"/>
</dbReference>
<proteinExistence type="predicted"/>
<gene>
    <name evidence="1" type="ORF">B4102_1802</name>
    <name evidence="2" type="ORF">JGZ69_01775</name>
</gene>
<dbReference type="KEGG" id="hspo:JGZ69_01775"/>
<dbReference type="GeneID" id="62498226"/>
<dbReference type="Pfam" id="PF14152">
    <property type="entry name" value="YfhE"/>
    <property type="match status" value="1"/>
</dbReference>
<evidence type="ECO:0000313" key="1">
    <source>
        <dbReference type="EMBL" id="KYD11376.1"/>
    </source>
</evidence>
<evidence type="ECO:0000313" key="3">
    <source>
        <dbReference type="Proteomes" id="UP000075666"/>
    </source>
</evidence>
<dbReference type="EMBL" id="LQYN01000007">
    <property type="protein sequence ID" value="KYD11376.1"/>
    <property type="molecule type" value="Genomic_DNA"/>
</dbReference>
<evidence type="ECO:0000313" key="4">
    <source>
        <dbReference type="Proteomes" id="UP000595512"/>
    </source>
</evidence>
<accession>A0A150LHF9</accession>
<keyword evidence="3" id="KW-1185">Reference proteome</keyword>
<dbReference type="AlphaFoldDB" id="A0A150LHF9"/>
<dbReference type="OrthoDB" id="2940720at2"/>
<name>A0A150LHF9_9BACI</name>
<evidence type="ECO:0000313" key="2">
    <source>
        <dbReference type="EMBL" id="QQX25731.1"/>
    </source>
</evidence>
<reference evidence="2 4" key="2">
    <citation type="submission" date="2020-12" db="EMBL/GenBank/DDBJ databases">
        <title>Taxonomic evaluation of the Bacillus sporothermodurans group of bacteria based on whole genome sequences.</title>
        <authorList>
            <person name="Fiedler G."/>
            <person name="Herbstmann A.-D."/>
            <person name="Doll E."/>
            <person name="Wenning M."/>
            <person name="Brinks E."/>
            <person name="Kabisch J."/>
            <person name="Breitenwieser F."/>
            <person name="Lappann M."/>
            <person name="Boehnlein C."/>
            <person name="Franz C."/>
        </authorList>
    </citation>
    <scope>NUCLEOTIDE SEQUENCE [LARGE SCALE GENOMIC DNA]</scope>
    <source>
        <strain evidence="2 4">DSM 10599</strain>
    </source>
</reference>
<organism evidence="1 3">
    <name type="scientific">Heyndrickxia sporothermodurans</name>
    <dbReference type="NCBI Taxonomy" id="46224"/>
    <lineage>
        <taxon>Bacteria</taxon>
        <taxon>Bacillati</taxon>
        <taxon>Bacillota</taxon>
        <taxon>Bacilli</taxon>
        <taxon>Bacillales</taxon>
        <taxon>Bacillaceae</taxon>
        <taxon>Heyndrickxia</taxon>
    </lineage>
</organism>
<dbReference type="EMBL" id="CP066701">
    <property type="protein sequence ID" value="QQX25731.1"/>
    <property type="molecule type" value="Genomic_DNA"/>
</dbReference>
<dbReference type="Proteomes" id="UP000595512">
    <property type="component" value="Chromosome"/>
</dbReference>
<dbReference type="InterPro" id="IPR025437">
    <property type="entry name" value="YfhE-like"/>
</dbReference>
<dbReference type="Proteomes" id="UP000075666">
    <property type="component" value="Unassembled WGS sequence"/>
</dbReference>
<dbReference type="PATRIC" id="fig|46224.3.peg.4107"/>
<protein>
    <submittedName>
        <fullName evidence="2">YfhE family protein</fullName>
    </submittedName>
</protein>
<reference evidence="1 3" key="1">
    <citation type="submission" date="2016-01" db="EMBL/GenBank/DDBJ databases">
        <title>Genome Sequences of Twelve Sporeforming Bacillus Species Isolated from Foods.</title>
        <authorList>
            <person name="Berendsen E.M."/>
            <person name="Wells-Bennik M.H."/>
            <person name="Krawcyk A.O."/>
            <person name="De Jong A."/>
            <person name="Holsappel S."/>
            <person name="Eijlander R.T."/>
            <person name="Kuipers O.P."/>
        </authorList>
    </citation>
    <scope>NUCLEOTIDE SEQUENCE [LARGE SCALE GENOMIC DNA]</scope>
    <source>
        <strain evidence="1 3">B4102</strain>
    </source>
</reference>
<dbReference type="STRING" id="46224.B4102_1802"/>
<sequence length="40" mass="4691">MSKDKRVKEKSNLRSMQAVTYAHEFKMADRAGGYEQKRKS</sequence>